<organism evidence="1 2">
    <name type="scientific">Streptococcus equi subsp. equi</name>
    <dbReference type="NCBI Taxonomy" id="148942"/>
    <lineage>
        <taxon>Bacteria</taxon>
        <taxon>Bacillati</taxon>
        <taxon>Bacillota</taxon>
        <taxon>Bacilli</taxon>
        <taxon>Lactobacillales</taxon>
        <taxon>Streptococcaceae</taxon>
        <taxon>Streptococcus</taxon>
    </lineage>
</organism>
<sequence>MIEKIGQETRVSLGKKRLLQSCLFEENYVNIGERFLNSRESFREFSKDATPKSTLEDLMDYYERFKQNLSLFSLSEDDVSFCFVDNKSMISREKKIYKIVDKNIEEIILEHVITKDSLYIQEEMHYATVVIFFLWNTQNLEKVDTVVYKDILFMSGFFGHQLSILAAQKETRGTVFAGITLVEFYGLTKHSFDTQMPVFAFAIE</sequence>
<dbReference type="RefSeq" id="WP_115251147.1">
    <property type="nucleotide sequence ID" value="NZ_UHFF01000002.1"/>
</dbReference>
<gene>
    <name evidence="1" type="ORF">NCTC12092_01377</name>
</gene>
<evidence type="ECO:0008006" key="3">
    <source>
        <dbReference type="Google" id="ProtNLM"/>
    </source>
</evidence>
<proteinExistence type="predicted"/>
<protein>
    <recommendedName>
        <fullName evidence="3">Nitroreductase domain-containing protein</fullName>
    </recommendedName>
</protein>
<evidence type="ECO:0000313" key="1">
    <source>
        <dbReference type="EMBL" id="SUN47282.1"/>
    </source>
</evidence>
<evidence type="ECO:0000313" key="2">
    <source>
        <dbReference type="Proteomes" id="UP000254461"/>
    </source>
</evidence>
<reference evidence="1 2" key="1">
    <citation type="submission" date="2018-06" db="EMBL/GenBank/DDBJ databases">
        <authorList>
            <consortium name="Pathogen Informatics"/>
            <person name="Doyle S."/>
        </authorList>
    </citation>
    <scope>NUCLEOTIDE SEQUENCE [LARGE SCALE GENOMIC DNA]</scope>
    <source>
        <strain evidence="1 2">NCTC12092</strain>
    </source>
</reference>
<dbReference type="EMBL" id="UHFF01000002">
    <property type="protein sequence ID" value="SUN47282.1"/>
    <property type="molecule type" value="Genomic_DNA"/>
</dbReference>
<name>A0A380JRM5_9STRE</name>
<dbReference type="Proteomes" id="UP000254461">
    <property type="component" value="Unassembled WGS sequence"/>
</dbReference>
<dbReference type="AlphaFoldDB" id="A0A380JRM5"/>
<accession>A0A380JRM5</accession>